<dbReference type="GeneTree" id="ENSGT00390000003354"/>
<keyword evidence="2" id="KW-0833">Ubl conjugation pathway</keyword>
<dbReference type="InterPro" id="IPR001810">
    <property type="entry name" value="F-box_dom"/>
</dbReference>
<dbReference type="SMART" id="SM00367">
    <property type="entry name" value="LRR_CC"/>
    <property type="match status" value="3"/>
</dbReference>
<dbReference type="Pfam" id="PF12937">
    <property type="entry name" value="F-box-like"/>
    <property type="match status" value="1"/>
</dbReference>
<protein>
    <submittedName>
        <fullName evidence="4">F-box and leucine rich repeat protein 12</fullName>
    </submittedName>
</protein>
<sequence>GGKEELIHCLPESVLLEIFTFLPVKDLLRIGRVCKRWRRLVYDKRLWKEVDLTPYKISSKILWHLVRHYLGTSLRTLKVKGLLHSVKKQEFLKEALLSELAKRCPNLTELYLTETDLRPLSFLCLPATLKTLKLTHCEIHAQWFKTEALANGKALLPKLEELVLNNVPSFSDLHLQHLSLQNPLKALILSGTYRVTDVGIQRSAAGLKGMEHLKLHGCNITDGALHFVGRHMKELRVLDLTNFCSCTDAGLSCLADLKKLESLCLEYCHLLTPDAVISVCTGLPYLRQLNLNGIPFEGQALLRILQSLPNCVVTNTYPDMSSMPKF</sequence>
<dbReference type="FunCoup" id="M3XIZ2">
    <property type="interactions" value="415"/>
</dbReference>
<dbReference type="eggNOG" id="KOG1947">
    <property type="taxonomic scope" value="Eukaryota"/>
</dbReference>
<reference evidence="5" key="1">
    <citation type="submission" date="2011-08" db="EMBL/GenBank/DDBJ databases">
        <title>The draft genome of Latimeria chalumnae.</title>
        <authorList>
            <person name="Di Palma F."/>
            <person name="Alfoldi J."/>
            <person name="Johnson J."/>
            <person name="Berlin A."/>
            <person name="Gnerre S."/>
            <person name="Jaffe D."/>
            <person name="MacCallum I."/>
            <person name="Young S."/>
            <person name="Walker B.J."/>
            <person name="Lander E."/>
            <person name="Lindblad-Toh K."/>
        </authorList>
    </citation>
    <scope>NUCLEOTIDE SEQUENCE [LARGE SCALE GENOMIC DNA]</scope>
    <source>
        <strain evidence="5">Wild caught</strain>
    </source>
</reference>
<organism evidence="4 5">
    <name type="scientific">Latimeria chalumnae</name>
    <name type="common">Coelacanth</name>
    <dbReference type="NCBI Taxonomy" id="7897"/>
    <lineage>
        <taxon>Eukaryota</taxon>
        <taxon>Metazoa</taxon>
        <taxon>Chordata</taxon>
        <taxon>Craniata</taxon>
        <taxon>Vertebrata</taxon>
        <taxon>Euteleostomi</taxon>
        <taxon>Coelacanthiformes</taxon>
        <taxon>Coelacanthidae</taxon>
        <taxon>Latimeria</taxon>
    </lineage>
</organism>
<dbReference type="PANTHER" id="PTHR13318">
    <property type="entry name" value="PARTNER OF PAIRED, ISOFORM B-RELATED"/>
    <property type="match status" value="1"/>
</dbReference>
<dbReference type="OMA" id="RGLPHCM"/>
<evidence type="ECO:0000259" key="3">
    <source>
        <dbReference type="PROSITE" id="PS50181"/>
    </source>
</evidence>
<evidence type="ECO:0000313" key="5">
    <source>
        <dbReference type="Proteomes" id="UP000008672"/>
    </source>
</evidence>
<feature type="domain" description="F-box" evidence="3">
    <location>
        <begin position="4"/>
        <end position="50"/>
    </location>
</feature>
<dbReference type="CDD" id="cd22123">
    <property type="entry name" value="F-box_FBXL12"/>
    <property type="match status" value="1"/>
</dbReference>
<dbReference type="SUPFAM" id="SSF81383">
    <property type="entry name" value="F-box domain"/>
    <property type="match status" value="1"/>
</dbReference>
<dbReference type="HOGENOM" id="CLU_024577_1_0_1"/>
<dbReference type="Bgee" id="ENSLACG00000022314">
    <property type="expression patterns" value="Expressed in mesonephros and 4 other cell types or tissues"/>
</dbReference>
<dbReference type="InParanoid" id="M3XIZ2"/>
<dbReference type="PANTHER" id="PTHR13318:SF95">
    <property type="entry name" value="F-BOX PROTEIN YLR352W"/>
    <property type="match status" value="1"/>
</dbReference>
<reference evidence="4" key="3">
    <citation type="submission" date="2025-09" db="UniProtKB">
        <authorList>
            <consortium name="Ensembl"/>
        </authorList>
    </citation>
    <scope>IDENTIFICATION</scope>
</reference>
<keyword evidence="5" id="KW-1185">Reference proteome</keyword>
<dbReference type="InterPro" id="IPR032675">
    <property type="entry name" value="LRR_dom_sf"/>
</dbReference>
<dbReference type="GO" id="GO:0031146">
    <property type="term" value="P:SCF-dependent proteasomal ubiquitin-dependent protein catabolic process"/>
    <property type="evidence" value="ECO:0007669"/>
    <property type="project" value="TreeGrafter"/>
</dbReference>
<proteinExistence type="predicted"/>
<dbReference type="STRING" id="7897.ENSLACP00000022698"/>
<dbReference type="EMBL" id="AFYH01036307">
    <property type="status" value="NOT_ANNOTATED_CDS"/>
    <property type="molecule type" value="Genomic_DNA"/>
</dbReference>
<accession>M3XIZ2</accession>
<keyword evidence="1" id="KW-0433">Leucine-rich repeat</keyword>
<dbReference type="InterPro" id="IPR006553">
    <property type="entry name" value="Leu-rich_rpt_Cys-con_subtyp"/>
</dbReference>
<evidence type="ECO:0000256" key="2">
    <source>
        <dbReference type="ARBA" id="ARBA00022786"/>
    </source>
</evidence>
<dbReference type="GO" id="GO:0019005">
    <property type="term" value="C:SCF ubiquitin ligase complex"/>
    <property type="evidence" value="ECO:0007669"/>
    <property type="project" value="TreeGrafter"/>
</dbReference>
<dbReference type="Gene3D" id="3.80.10.10">
    <property type="entry name" value="Ribonuclease Inhibitor"/>
    <property type="match status" value="1"/>
</dbReference>
<evidence type="ECO:0000313" key="4">
    <source>
        <dbReference type="Ensembl" id="ENSLACP00000022698.1"/>
    </source>
</evidence>
<dbReference type="PROSITE" id="PS50181">
    <property type="entry name" value="FBOX"/>
    <property type="match status" value="1"/>
</dbReference>
<dbReference type="AlphaFoldDB" id="M3XIZ2"/>
<dbReference type="SUPFAM" id="SSF52047">
    <property type="entry name" value="RNI-like"/>
    <property type="match status" value="1"/>
</dbReference>
<evidence type="ECO:0000256" key="1">
    <source>
        <dbReference type="ARBA" id="ARBA00022614"/>
    </source>
</evidence>
<dbReference type="Ensembl" id="ENSLACT00000025814.1">
    <property type="protein sequence ID" value="ENSLACP00000022698.1"/>
    <property type="gene ID" value="ENSLACG00000022314.1"/>
</dbReference>
<dbReference type="InterPro" id="IPR036047">
    <property type="entry name" value="F-box-like_dom_sf"/>
</dbReference>
<dbReference type="Proteomes" id="UP000008672">
    <property type="component" value="Unassembled WGS sequence"/>
</dbReference>
<gene>
    <name evidence="4" type="primary">LOC102363187</name>
</gene>
<dbReference type="SMART" id="SM00256">
    <property type="entry name" value="FBOX"/>
    <property type="match status" value="1"/>
</dbReference>
<name>M3XIZ2_LATCH</name>
<reference evidence="4" key="2">
    <citation type="submission" date="2025-08" db="UniProtKB">
        <authorList>
            <consortium name="Ensembl"/>
        </authorList>
    </citation>
    <scope>IDENTIFICATION</scope>
</reference>